<feature type="transmembrane region" description="Helical" evidence="10">
    <location>
        <begin position="434"/>
        <end position="452"/>
    </location>
</feature>
<comment type="caution">
    <text evidence="11">The sequence shown here is derived from an EMBL/GenBank/DDBJ whole genome shotgun (WGS) entry which is preliminary data.</text>
</comment>
<protein>
    <recommendedName>
        <fullName evidence="3">dolichol kinase</fullName>
        <ecNumber evidence="3">2.7.1.108</ecNumber>
    </recommendedName>
</protein>
<keyword evidence="12" id="KW-1185">Reference proteome</keyword>
<evidence type="ECO:0000256" key="4">
    <source>
        <dbReference type="ARBA" id="ARBA00022679"/>
    </source>
</evidence>
<feature type="transmembrane region" description="Helical" evidence="10">
    <location>
        <begin position="168"/>
        <end position="195"/>
    </location>
</feature>
<feature type="transmembrane region" description="Helical" evidence="10">
    <location>
        <begin position="245"/>
        <end position="264"/>
    </location>
</feature>
<feature type="transmembrane region" description="Helical" evidence="10">
    <location>
        <begin position="338"/>
        <end position="355"/>
    </location>
</feature>
<evidence type="ECO:0000256" key="8">
    <source>
        <dbReference type="ARBA" id="ARBA00022989"/>
    </source>
</evidence>
<evidence type="ECO:0000256" key="1">
    <source>
        <dbReference type="ARBA" id="ARBA00004477"/>
    </source>
</evidence>
<evidence type="ECO:0000256" key="3">
    <source>
        <dbReference type="ARBA" id="ARBA00012132"/>
    </source>
</evidence>
<organism evidence="11 12">
    <name type="scientific">Trichinella patagoniensis</name>
    <dbReference type="NCBI Taxonomy" id="990121"/>
    <lineage>
        <taxon>Eukaryota</taxon>
        <taxon>Metazoa</taxon>
        <taxon>Ecdysozoa</taxon>
        <taxon>Nematoda</taxon>
        <taxon>Enoplea</taxon>
        <taxon>Dorylaimia</taxon>
        <taxon>Trichinellida</taxon>
        <taxon>Trichinellidae</taxon>
        <taxon>Trichinella</taxon>
    </lineage>
</organism>
<comment type="similarity">
    <text evidence="2">Belongs to the polyprenol kinase family.</text>
</comment>
<name>A0A0V1AD05_9BILA</name>
<keyword evidence="9 10" id="KW-0472">Membrane</keyword>
<evidence type="ECO:0000256" key="9">
    <source>
        <dbReference type="ARBA" id="ARBA00023136"/>
    </source>
</evidence>
<dbReference type="GO" id="GO:0004168">
    <property type="term" value="F:dolichol kinase activity"/>
    <property type="evidence" value="ECO:0007669"/>
    <property type="project" value="UniProtKB-EC"/>
</dbReference>
<dbReference type="PANTHER" id="PTHR13205">
    <property type="entry name" value="TRANSMEMBRANE PROTEIN 15-RELATED"/>
    <property type="match status" value="1"/>
</dbReference>
<proteinExistence type="inferred from homology"/>
<evidence type="ECO:0000256" key="7">
    <source>
        <dbReference type="ARBA" id="ARBA00022824"/>
    </source>
</evidence>
<feature type="transmembrane region" description="Helical" evidence="10">
    <location>
        <begin position="367"/>
        <end position="386"/>
    </location>
</feature>
<evidence type="ECO:0000313" key="11">
    <source>
        <dbReference type="EMBL" id="KRY22657.1"/>
    </source>
</evidence>
<keyword evidence="4" id="KW-0808">Transferase</keyword>
<reference evidence="11 12" key="1">
    <citation type="submission" date="2015-01" db="EMBL/GenBank/DDBJ databases">
        <title>Evolution of Trichinella species and genotypes.</title>
        <authorList>
            <person name="Korhonen P.K."/>
            <person name="Edoardo P."/>
            <person name="Giuseppe L.R."/>
            <person name="Gasser R.B."/>
        </authorList>
    </citation>
    <scope>NUCLEOTIDE SEQUENCE [LARGE SCALE GENOMIC DNA]</scope>
    <source>
        <strain evidence="11">ISS2496</strain>
    </source>
</reference>
<dbReference type="GO" id="GO:0005789">
    <property type="term" value="C:endoplasmic reticulum membrane"/>
    <property type="evidence" value="ECO:0007669"/>
    <property type="project" value="UniProtKB-SubCell"/>
</dbReference>
<dbReference type="STRING" id="990121.A0A0V1AD05"/>
<evidence type="ECO:0000256" key="6">
    <source>
        <dbReference type="ARBA" id="ARBA00022777"/>
    </source>
</evidence>
<feature type="transmembrane region" description="Helical" evidence="10">
    <location>
        <begin position="392"/>
        <end position="413"/>
    </location>
</feature>
<feature type="transmembrane region" description="Helical" evidence="10">
    <location>
        <begin position="215"/>
        <end position="233"/>
    </location>
</feature>
<dbReference type="AlphaFoldDB" id="A0A0V1AD05"/>
<feature type="transmembrane region" description="Helical" evidence="10">
    <location>
        <begin position="511"/>
        <end position="529"/>
    </location>
</feature>
<feature type="transmembrane region" description="Helical" evidence="10">
    <location>
        <begin position="142"/>
        <end position="161"/>
    </location>
</feature>
<evidence type="ECO:0000256" key="5">
    <source>
        <dbReference type="ARBA" id="ARBA00022692"/>
    </source>
</evidence>
<dbReference type="GO" id="GO:0043048">
    <property type="term" value="P:dolichyl monophosphate biosynthetic process"/>
    <property type="evidence" value="ECO:0007669"/>
    <property type="project" value="TreeGrafter"/>
</dbReference>
<feature type="transmembrane region" description="Helical" evidence="10">
    <location>
        <begin position="276"/>
        <end position="295"/>
    </location>
</feature>
<dbReference type="EMBL" id="JYDQ01000008">
    <property type="protein sequence ID" value="KRY22657.1"/>
    <property type="molecule type" value="Genomic_DNA"/>
</dbReference>
<evidence type="ECO:0000256" key="10">
    <source>
        <dbReference type="SAM" id="Phobius"/>
    </source>
</evidence>
<evidence type="ECO:0000313" key="12">
    <source>
        <dbReference type="Proteomes" id="UP000054783"/>
    </source>
</evidence>
<dbReference type="OrthoDB" id="377083at2759"/>
<dbReference type="PANTHER" id="PTHR13205:SF15">
    <property type="entry name" value="DOLICHOL KINASE"/>
    <property type="match status" value="1"/>
</dbReference>
<feature type="transmembrane region" description="Helical" evidence="10">
    <location>
        <begin position="110"/>
        <end position="127"/>
    </location>
</feature>
<keyword evidence="8 10" id="KW-1133">Transmembrane helix</keyword>
<keyword evidence="7" id="KW-0256">Endoplasmic reticulum</keyword>
<dbReference type="InterPro" id="IPR032974">
    <property type="entry name" value="Polypren_kinase"/>
</dbReference>
<keyword evidence="6 11" id="KW-0418">Kinase</keyword>
<sequence length="755" mass="85389">MCYSATTWIPTTCCSGEECSKYVEEEERFVEYVLAALLICGSGSFQQVIYAPILIIFYKVEQYVNAENILSHSNAMAYYLKNILNNARYGFVKNCFSLNEKRKMLIYRKTRGMGLWCCMILPLLIHIECARLGNCSDWDGNGYFLLHTMMYAVFWASMAAYAMQCVQLWPVAIFCLFTFCSVSVGNMVVVVNLFFMNGIETIPDHFKLVTVPSSLWLGTVVYIVQALSLYNISRWFKRSFTIGELCLVYQLLFYGLFRAAAAITNVTAFENPLMLMPKWTMLWTAVVVLHILLFRSDEIFELVFLIISNFALISCCTSVQCTVNAVKHLMIRLLQQKYLFLFWSFNVWASGMFIRKCMKMSIPITTVHRKFFHLPVVMVAVSGLLVDPQLTYCVSALTFAFLVLIEAVRALSITSVGNRIHQVIKIFGDNQDQGKLFLTPLYLFVAIFWPIWWSPVTTVDGISERAYFKIQLRHFSGIISVGVGDAMAALVGSRFGRHRMSKNSSKSVEGLFANFISMILLLFVFAVILDEPLKKDLLLIIRAILGCAVVALFEARTGQMDNLILPPKTAFSISTPMDPSKQAKLSPVPSLLSLRIVETPPAIKLRYRDTSKYLIWPSHPLNVNSTAIQRRDFVGSQPAIASSLHKSNTLKISSKPPWLDPTNHHHHHRSFSGRFTSFRHTFSTGRSTSPASVPVIEVLPDSKRISIFLEYRGKGSLTAHSPFGNNSILSWLHIFPHSLACYVGEFVIAVLLLSY</sequence>
<dbReference type="EC" id="2.7.1.108" evidence="3"/>
<gene>
    <name evidence="11" type="primary">sec59</name>
    <name evidence="11" type="ORF">T12_7227</name>
</gene>
<feature type="transmembrane region" description="Helical" evidence="10">
    <location>
        <begin position="472"/>
        <end position="491"/>
    </location>
</feature>
<keyword evidence="5 10" id="KW-0812">Transmembrane</keyword>
<comment type="subcellular location">
    <subcellularLocation>
        <location evidence="1">Endoplasmic reticulum membrane</location>
        <topology evidence="1">Multi-pass membrane protein</topology>
    </subcellularLocation>
</comment>
<feature type="transmembrane region" description="Helical" evidence="10">
    <location>
        <begin position="302"/>
        <end position="326"/>
    </location>
</feature>
<accession>A0A0V1AD05</accession>
<evidence type="ECO:0000256" key="2">
    <source>
        <dbReference type="ARBA" id="ARBA00010794"/>
    </source>
</evidence>
<dbReference type="Proteomes" id="UP000054783">
    <property type="component" value="Unassembled WGS sequence"/>
</dbReference>